<gene>
    <name evidence="1" type="ORF">A3F54_05815</name>
</gene>
<dbReference type="PANTHER" id="PTHR43235:SF1">
    <property type="entry name" value="GLUTAMINE AMIDOTRANSFERASE PB2B2.05-RELATED"/>
    <property type="match status" value="1"/>
</dbReference>
<dbReference type="PANTHER" id="PTHR43235">
    <property type="entry name" value="GLUTAMINE AMIDOTRANSFERASE PB2B2.05-RELATED"/>
    <property type="match status" value="1"/>
</dbReference>
<dbReference type="GO" id="GO:0033969">
    <property type="term" value="F:gamma-glutamyl-gamma-aminobutyrate hydrolase activity"/>
    <property type="evidence" value="ECO:0007669"/>
    <property type="project" value="TreeGrafter"/>
</dbReference>
<dbReference type="GO" id="GO:0006598">
    <property type="term" value="P:polyamine catabolic process"/>
    <property type="evidence" value="ECO:0007669"/>
    <property type="project" value="TreeGrafter"/>
</dbReference>
<dbReference type="EMBL" id="MHKD01000028">
    <property type="protein sequence ID" value="OGY82480.1"/>
    <property type="molecule type" value="Genomic_DNA"/>
</dbReference>
<dbReference type="InterPro" id="IPR029062">
    <property type="entry name" value="Class_I_gatase-like"/>
</dbReference>
<evidence type="ECO:0000313" key="1">
    <source>
        <dbReference type="EMBL" id="OGY82480.1"/>
    </source>
</evidence>
<comment type="caution">
    <text evidence="1">The sequence shown here is derived from an EMBL/GenBank/DDBJ whole genome shotgun (WGS) entry which is preliminary data.</text>
</comment>
<dbReference type="PROSITE" id="PS51273">
    <property type="entry name" value="GATASE_TYPE_1"/>
    <property type="match status" value="1"/>
</dbReference>
<accession>A0A1G2B2R9</accession>
<dbReference type="SUPFAM" id="SSF52317">
    <property type="entry name" value="Class I glutamine amidotransferase-like"/>
    <property type="match status" value="1"/>
</dbReference>
<dbReference type="AlphaFoldDB" id="A0A1G2B2R9"/>
<dbReference type="Gene3D" id="3.40.50.880">
    <property type="match status" value="1"/>
</dbReference>
<dbReference type="Proteomes" id="UP000176952">
    <property type="component" value="Unassembled WGS sequence"/>
</dbReference>
<dbReference type="GO" id="GO:0005829">
    <property type="term" value="C:cytosol"/>
    <property type="evidence" value="ECO:0007669"/>
    <property type="project" value="TreeGrafter"/>
</dbReference>
<evidence type="ECO:0000313" key="2">
    <source>
        <dbReference type="Proteomes" id="UP000176952"/>
    </source>
</evidence>
<dbReference type="Pfam" id="PF07722">
    <property type="entry name" value="Peptidase_C26"/>
    <property type="match status" value="1"/>
</dbReference>
<organism evidence="1 2">
    <name type="scientific">Candidatus Kerfeldbacteria bacterium RIFCSPHIGHO2_12_FULL_48_17</name>
    <dbReference type="NCBI Taxonomy" id="1798542"/>
    <lineage>
        <taxon>Bacteria</taxon>
        <taxon>Candidatus Kerfeldiibacteriota</taxon>
    </lineage>
</organism>
<dbReference type="STRING" id="1798542.A3F54_05815"/>
<dbReference type="InterPro" id="IPR011697">
    <property type="entry name" value="Peptidase_C26"/>
</dbReference>
<protein>
    <submittedName>
        <fullName evidence="1">Uncharacterized protein</fullName>
    </submittedName>
</protein>
<proteinExistence type="predicted"/>
<name>A0A1G2B2R9_9BACT</name>
<reference evidence="1 2" key="1">
    <citation type="journal article" date="2016" name="Nat. Commun.">
        <title>Thousands of microbial genomes shed light on interconnected biogeochemical processes in an aquifer system.</title>
        <authorList>
            <person name="Anantharaman K."/>
            <person name="Brown C.T."/>
            <person name="Hug L.A."/>
            <person name="Sharon I."/>
            <person name="Castelle C.J."/>
            <person name="Probst A.J."/>
            <person name="Thomas B.C."/>
            <person name="Singh A."/>
            <person name="Wilkins M.J."/>
            <person name="Karaoz U."/>
            <person name="Brodie E.L."/>
            <person name="Williams K.H."/>
            <person name="Hubbard S.S."/>
            <person name="Banfield J.F."/>
        </authorList>
    </citation>
    <scope>NUCLEOTIDE SEQUENCE [LARGE SCALE GENOMIC DNA]</scope>
</reference>
<dbReference type="InterPro" id="IPR044668">
    <property type="entry name" value="PuuD-like"/>
</dbReference>
<sequence>MSYKVLIPLGVEKSKHPHTPLMYFVDKSYITKLTNYGLTPVFIVPGLPETDMEALYREASGALYIGGADINPALYQQRRHAQTDLVDPYNDFFGVALLKRILTDRKPFLGICRGCQLLSVAAGGTLYQHLPEITGMRHSIRPGQEYGDLMTNSRHQVNIVPRTKSVAILGNTVISTNSGHHQSICDVGKGLRPSAYASDGVIEMIEHLDPDYFCFGIQAHPEIEENGPFEPFFEAFSRAVMDFQDRGFDK</sequence>